<protein>
    <submittedName>
        <fullName evidence="3">TolC family protein</fullName>
    </submittedName>
</protein>
<evidence type="ECO:0000256" key="1">
    <source>
        <dbReference type="SAM" id="Coils"/>
    </source>
</evidence>
<feature type="signal peptide" evidence="2">
    <location>
        <begin position="1"/>
        <end position="24"/>
    </location>
</feature>
<proteinExistence type="predicted"/>
<gene>
    <name evidence="3" type="ORF">ACFPRA_09295</name>
</gene>
<dbReference type="SUPFAM" id="SSF56954">
    <property type="entry name" value="Outer membrane efflux proteins (OEP)"/>
    <property type="match status" value="2"/>
</dbReference>
<reference evidence="4" key="1">
    <citation type="journal article" date="2019" name="Int. J. Syst. Evol. Microbiol.">
        <title>The Global Catalogue of Microorganisms (GCM) 10K type strain sequencing project: providing services to taxonomists for standard genome sequencing and annotation.</title>
        <authorList>
            <consortium name="The Broad Institute Genomics Platform"/>
            <consortium name="The Broad Institute Genome Sequencing Center for Infectious Disease"/>
            <person name="Wu L."/>
            <person name="Ma J."/>
        </authorList>
    </citation>
    <scope>NUCLEOTIDE SEQUENCE [LARGE SCALE GENOMIC DNA]</scope>
    <source>
        <strain evidence="4">CGMCC 4.1434</strain>
    </source>
</reference>
<feature type="coiled-coil region" evidence="1">
    <location>
        <begin position="323"/>
        <end position="382"/>
    </location>
</feature>
<keyword evidence="4" id="KW-1185">Reference proteome</keyword>
<evidence type="ECO:0000313" key="3">
    <source>
        <dbReference type="EMBL" id="MFC5589082.1"/>
    </source>
</evidence>
<comment type="caution">
    <text evidence="3">The sequence shown here is derived from an EMBL/GenBank/DDBJ whole genome shotgun (WGS) entry which is preliminary data.</text>
</comment>
<feature type="chain" id="PRO_5045889167" evidence="2">
    <location>
        <begin position="25"/>
        <end position="429"/>
    </location>
</feature>
<organism evidence="3 4">
    <name type="scientific">Sporosarcina soli</name>
    <dbReference type="NCBI Taxonomy" id="334736"/>
    <lineage>
        <taxon>Bacteria</taxon>
        <taxon>Bacillati</taxon>
        <taxon>Bacillota</taxon>
        <taxon>Bacilli</taxon>
        <taxon>Bacillales</taxon>
        <taxon>Caryophanaceae</taxon>
        <taxon>Sporosarcina</taxon>
    </lineage>
</organism>
<dbReference type="Proteomes" id="UP001596109">
    <property type="component" value="Unassembled WGS sequence"/>
</dbReference>
<name>A0ABW0THY1_9BACL</name>
<dbReference type="RefSeq" id="WP_381433162.1">
    <property type="nucleotide sequence ID" value="NZ_JBHSNO010000005.1"/>
</dbReference>
<evidence type="ECO:0000313" key="4">
    <source>
        <dbReference type="Proteomes" id="UP001596109"/>
    </source>
</evidence>
<accession>A0ABW0THY1</accession>
<sequence>MKKGTALGLALMLALPSMSTVALADGVEEIEDVNVTEDGENIEDGEIVLEGELEEEGLEEIEMELIDSLSLETVLDLALEDNYSLLLLNYQLELLESQTGGTSKDYGETVFDIRDLERTKKRLQKAGGSASFAERLQIQNQLEALQDKIDAVEDALDQMESGQLSLIYSEEEAKENIKMATTATYIQLLMGAEQQELQQKALNLKEKEVAMKKRRYDLGLLSRDEHSKELREIERQEIQLALDKKEWDKNLAEFALDLGIVYHPDLTLQPLNLEELELIEQETETQELIENSFKYKNQLNTIELAEKQRTRVHEDEDSKSYDKNQADINVKIEKEKLEQLKVDMAISIRQLFYDVEDGFQAIKDAERELKFAKEDDQTLKRRYELGLVSRADYELASIRLDQAELSLGLAKDAYVLLTKKVELLEAGVI</sequence>
<dbReference type="Gene3D" id="1.20.1600.10">
    <property type="entry name" value="Outer membrane efflux proteins (OEP)"/>
    <property type="match status" value="2"/>
</dbReference>
<evidence type="ECO:0000256" key="2">
    <source>
        <dbReference type="SAM" id="SignalP"/>
    </source>
</evidence>
<keyword evidence="2" id="KW-0732">Signal</keyword>
<keyword evidence="1" id="KW-0175">Coiled coil</keyword>
<dbReference type="EMBL" id="JBHSNO010000005">
    <property type="protein sequence ID" value="MFC5589082.1"/>
    <property type="molecule type" value="Genomic_DNA"/>
</dbReference>
<feature type="coiled-coil region" evidence="1">
    <location>
        <begin position="135"/>
        <end position="162"/>
    </location>
</feature>